<dbReference type="EMBL" id="JAKMXF010000158">
    <property type="protein sequence ID" value="KAI6656085.1"/>
    <property type="molecule type" value="Genomic_DNA"/>
</dbReference>
<proteinExistence type="predicted"/>
<evidence type="ECO:0000313" key="2">
    <source>
        <dbReference type="Proteomes" id="UP001165289"/>
    </source>
</evidence>
<keyword evidence="2" id="KW-1185">Reference proteome</keyword>
<sequence length="168" mass="18661">MCTRKQVLVGWIVISSRSLKTNDSMAQSDRACNICNNIFCERGLPLRGKDKVIGSPSNGNYLGVMEVLSKYDSFLAQHITMFVNEGRGHTSYLSPTICEELISLMGSKVLDTIIEELKSAKFYSVSVDSTPDVTHSDQLTFIVRYVLPTGSEERFLRFSPMIGHTGQG</sequence>
<dbReference type="AlphaFoldDB" id="A0AAV7K4P7"/>
<dbReference type="Proteomes" id="UP001165289">
    <property type="component" value="Unassembled WGS sequence"/>
</dbReference>
<name>A0AAV7K4P7_9METZ</name>
<accession>A0AAV7K4P7</accession>
<reference evidence="1 2" key="1">
    <citation type="journal article" date="2023" name="BMC Biol.">
        <title>The compact genome of the sponge Oopsacas minuta (Hexactinellida) is lacking key metazoan core genes.</title>
        <authorList>
            <person name="Santini S."/>
            <person name="Schenkelaars Q."/>
            <person name="Jourda C."/>
            <person name="Duchesne M."/>
            <person name="Belahbib H."/>
            <person name="Rocher C."/>
            <person name="Selva M."/>
            <person name="Riesgo A."/>
            <person name="Vervoort M."/>
            <person name="Leys S.P."/>
            <person name="Kodjabachian L."/>
            <person name="Le Bivic A."/>
            <person name="Borchiellini C."/>
            <person name="Claverie J.M."/>
            <person name="Renard E."/>
        </authorList>
    </citation>
    <scope>NUCLEOTIDE SEQUENCE [LARGE SCALE GENOMIC DNA]</scope>
    <source>
        <strain evidence="1">SPO-2</strain>
    </source>
</reference>
<organism evidence="1 2">
    <name type="scientific">Oopsacas minuta</name>
    <dbReference type="NCBI Taxonomy" id="111878"/>
    <lineage>
        <taxon>Eukaryota</taxon>
        <taxon>Metazoa</taxon>
        <taxon>Porifera</taxon>
        <taxon>Hexactinellida</taxon>
        <taxon>Hexasterophora</taxon>
        <taxon>Lyssacinosida</taxon>
        <taxon>Leucopsacidae</taxon>
        <taxon>Oopsacas</taxon>
    </lineage>
</organism>
<protein>
    <submittedName>
        <fullName evidence="1">Zinc finger MYM-type protein 1-like</fullName>
    </submittedName>
</protein>
<evidence type="ECO:0000313" key="1">
    <source>
        <dbReference type="EMBL" id="KAI6656085.1"/>
    </source>
</evidence>
<dbReference type="PANTHER" id="PTHR45749:SF23">
    <property type="entry name" value="ZINC FINGER MYM-TYPE PROTEIN 1-LIKE"/>
    <property type="match status" value="1"/>
</dbReference>
<gene>
    <name evidence="1" type="ORF">LOD99_11331</name>
</gene>
<comment type="caution">
    <text evidence="1">The sequence shown here is derived from an EMBL/GenBank/DDBJ whole genome shotgun (WGS) entry which is preliminary data.</text>
</comment>
<dbReference type="PANTHER" id="PTHR45749">
    <property type="match status" value="1"/>
</dbReference>